<protein>
    <submittedName>
        <fullName evidence="2">Uncharacterized protein</fullName>
    </submittedName>
</protein>
<proteinExistence type="predicted"/>
<dbReference type="EMBL" id="BOMB01000023">
    <property type="protein sequence ID" value="GID13119.1"/>
    <property type="molecule type" value="Genomic_DNA"/>
</dbReference>
<organism evidence="2 3">
    <name type="scientific">Actinocatenispora rupis</name>
    <dbReference type="NCBI Taxonomy" id="519421"/>
    <lineage>
        <taxon>Bacteria</taxon>
        <taxon>Bacillati</taxon>
        <taxon>Actinomycetota</taxon>
        <taxon>Actinomycetes</taxon>
        <taxon>Micromonosporales</taxon>
        <taxon>Micromonosporaceae</taxon>
        <taxon>Actinocatenispora</taxon>
    </lineage>
</organism>
<evidence type="ECO:0000256" key="1">
    <source>
        <dbReference type="SAM" id="MobiDB-lite"/>
    </source>
</evidence>
<feature type="region of interest" description="Disordered" evidence="1">
    <location>
        <begin position="84"/>
        <end position="103"/>
    </location>
</feature>
<name>A0A8J3JAI5_9ACTN</name>
<keyword evidence="3" id="KW-1185">Reference proteome</keyword>
<reference evidence="2" key="1">
    <citation type="submission" date="2021-01" db="EMBL/GenBank/DDBJ databases">
        <title>Whole genome shotgun sequence of Actinocatenispora rupis NBRC 107355.</title>
        <authorList>
            <person name="Komaki H."/>
            <person name="Tamura T."/>
        </authorList>
    </citation>
    <scope>NUCLEOTIDE SEQUENCE</scope>
    <source>
        <strain evidence="2">NBRC 107355</strain>
    </source>
</reference>
<evidence type="ECO:0000313" key="2">
    <source>
        <dbReference type="EMBL" id="GID13119.1"/>
    </source>
</evidence>
<sequence>MCVEQVRGSFVDRAIAALTAAGTSLTTGQLIARAAPAPTVRSAVQKLAADQRLMRTGLNRWGLADTGAAPYRALDVAAAAPVRRSRGGGARWSGAEGLLRPPG</sequence>
<evidence type="ECO:0000313" key="3">
    <source>
        <dbReference type="Proteomes" id="UP000612808"/>
    </source>
</evidence>
<accession>A0A8J3JAI5</accession>
<comment type="caution">
    <text evidence="2">The sequence shown here is derived from an EMBL/GenBank/DDBJ whole genome shotgun (WGS) entry which is preliminary data.</text>
</comment>
<dbReference type="Proteomes" id="UP000612808">
    <property type="component" value="Unassembled WGS sequence"/>
</dbReference>
<dbReference type="AlphaFoldDB" id="A0A8J3JAI5"/>
<gene>
    <name evidence="2" type="ORF">Aru02nite_40080</name>
</gene>